<evidence type="ECO:0000313" key="2">
    <source>
        <dbReference type="EMBL" id="PWV98555.1"/>
    </source>
</evidence>
<accession>A0A2V2YQ29</accession>
<dbReference type="Proteomes" id="UP000246635">
    <property type="component" value="Unassembled WGS sequence"/>
</dbReference>
<evidence type="ECO:0000256" key="1">
    <source>
        <dbReference type="SAM" id="MobiDB-lite"/>
    </source>
</evidence>
<feature type="compositionally biased region" description="Polar residues" evidence="1">
    <location>
        <begin position="36"/>
        <end position="46"/>
    </location>
</feature>
<dbReference type="EMBL" id="QGTQ01000017">
    <property type="protein sequence ID" value="PWV98555.1"/>
    <property type="molecule type" value="Genomic_DNA"/>
</dbReference>
<reference evidence="2 3" key="1">
    <citation type="submission" date="2018-05" db="EMBL/GenBank/DDBJ databases">
        <title>Genomic Encyclopedia of Type Strains, Phase III (KMG-III): the genomes of soil and plant-associated and newly described type strains.</title>
        <authorList>
            <person name="Whitman W."/>
        </authorList>
    </citation>
    <scope>NUCLEOTIDE SEQUENCE [LARGE SCALE GENOMIC DNA]</scope>
    <source>
        <strain evidence="2 3">CECT 5696</strain>
    </source>
</reference>
<dbReference type="AlphaFoldDB" id="A0A2V2YQ29"/>
<organism evidence="2 3">
    <name type="scientific">Paenibacillus cellulosilyticus</name>
    <dbReference type="NCBI Taxonomy" id="375489"/>
    <lineage>
        <taxon>Bacteria</taxon>
        <taxon>Bacillati</taxon>
        <taxon>Bacillota</taxon>
        <taxon>Bacilli</taxon>
        <taxon>Bacillales</taxon>
        <taxon>Paenibacillaceae</taxon>
        <taxon>Paenibacillus</taxon>
    </lineage>
</organism>
<comment type="caution">
    <text evidence="2">The sequence shown here is derived from an EMBL/GenBank/DDBJ whole genome shotgun (WGS) entry which is preliminary data.</text>
</comment>
<protein>
    <submittedName>
        <fullName evidence="2">Uncharacterized protein</fullName>
    </submittedName>
</protein>
<gene>
    <name evidence="2" type="ORF">DFQ01_11765</name>
</gene>
<proteinExistence type="predicted"/>
<evidence type="ECO:0000313" key="3">
    <source>
        <dbReference type="Proteomes" id="UP000246635"/>
    </source>
</evidence>
<name>A0A2V2YQ29_9BACL</name>
<sequence length="68" mass="7501">MFATRLCRSIVLQSNYRYGERTNVSLAEGHTAPSTQLNQASLSVQRSPFRGPGVGKPRGPSWVELLII</sequence>
<keyword evidence="3" id="KW-1185">Reference proteome</keyword>
<feature type="region of interest" description="Disordered" evidence="1">
    <location>
        <begin position="36"/>
        <end position="55"/>
    </location>
</feature>